<dbReference type="PANTHER" id="PTHR37423:SF2">
    <property type="entry name" value="MEMBRANE-BOUND LYTIC MUREIN TRANSGLYCOSYLASE C"/>
    <property type="match status" value="1"/>
</dbReference>
<dbReference type="InterPro" id="IPR023346">
    <property type="entry name" value="Lysozyme-like_dom_sf"/>
</dbReference>
<dbReference type="SUPFAM" id="SSF53955">
    <property type="entry name" value="Lysozyme-like"/>
    <property type="match status" value="1"/>
</dbReference>
<dbReference type="AlphaFoldDB" id="A0A0H3BHE2"/>
<organism evidence="3 4">
    <name type="scientific">Treponema pallidum subsp. pallidum (strain SS14)</name>
    <dbReference type="NCBI Taxonomy" id="455434"/>
    <lineage>
        <taxon>Bacteria</taxon>
        <taxon>Pseudomonadati</taxon>
        <taxon>Spirochaetota</taxon>
        <taxon>Spirochaetia</taxon>
        <taxon>Spirochaetales</taxon>
        <taxon>Treponemataceae</taxon>
        <taxon>Treponema</taxon>
    </lineage>
</organism>
<dbReference type="PANTHER" id="PTHR37423">
    <property type="entry name" value="SOLUBLE LYTIC MUREIN TRANSGLYCOSYLASE-RELATED"/>
    <property type="match status" value="1"/>
</dbReference>
<evidence type="ECO:0000313" key="4">
    <source>
        <dbReference type="Proteomes" id="UP000001202"/>
    </source>
</evidence>
<reference evidence="3 4" key="1">
    <citation type="journal article" date="2008" name="BMC Microbiol.">
        <title>Complete genome sequence of Treponema pallidum ssp. pallidum strain SS14 determined with oligonucleotide arrays.</title>
        <authorList>
            <person name="Matejkova P."/>
            <person name="Strouhal M."/>
            <person name="Smajs D."/>
            <person name="Norris S.J."/>
            <person name="Palzkill T."/>
            <person name="Petrosino J.F."/>
            <person name="Sodergren E."/>
            <person name="Norton J.E."/>
            <person name="Singh J."/>
            <person name="Richmond T.A."/>
            <person name="Molla M.N."/>
            <person name="Albert T.J."/>
            <person name="Weinstock G.M."/>
        </authorList>
    </citation>
    <scope>NUCLEOTIDE SEQUENCE [LARGE SCALE GENOMIC DNA]</scope>
    <source>
        <strain evidence="3 4">SS14</strain>
    </source>
</reference>
<feature type="domain" description="Transglycosylase SLT" evidence="2">
    <location>
        <begin position="549"/>
        <end position="661"/>
    </location>
</feature>
<protein>
    <submittedName>
        <fullName evidence="3">Possible soluble lytic transglycosylase</fullName>
    </submittedName>
</protein>
<proteinExistence type="inferred from homology"/>
<dbReference type="Proteomes" id="UP000001202">
    <property type="component" value="Chromosome"/>
</dbReference>
<dbReference type="NCBIfam" id="NF047373">
    <property type="entry name" value="BB0259_flg_lyt"/>
    <property type="match status" value="1"/>
</dbReference>
<sequence>MKFRHGKHLVWGGGFFSLLREGRLCLRVWCVVCVLVSWEGTVCARGAREVDIPQFLRDKNYTPFLKPTDEFLEQVAAREGASYFIGLHLKRAKFSEEAHEYFVRGAAQAAPYRQLCAHEAHNTGSPLQRLAFIEKQLHVLNAGSDARTKTQQQTLRLLRSRVLFELERYYSLRTVVESWYNDRALAPHTSAQFAALIAALPDLPRIFKEVHGARVDVFHRNYKRGWERVRLLLRSSAWHTRYATNSVLSDFGKAALYGSENSVKAAQVFLDHLAHLSRSTLSNAELEARLRFYCYFYAARLYSRSASHKKQALPLFKKAEKVATRRQDADNALWYYLDVLRALDFDSFFKVLVESAPRWRSDSWFSDLVDYAIVQLTTQQDWGRLATLQEVLTHRALPERSARVTYVLARSGTLSEESARRAYRTIFETAHSSLYYRVLAACALGIPLEEALYKVRSKRTPHPFLTPDESRAILQGYVDYHLDDMFYQAMVQFYPDIPLHLAEHFANAHIQRSRWSDAVRIQSYAIRSHGARYSVEHLKIAYPRPWLDVIQGYAGKYHIEEYLLFALIRSESLFQPQVISRAGAVGLAQLMRPTASDIARKLNIDTYDLTDPDINVRFGSLFFSDLIRRFDGSVFCALFSYNAGPSRVRKWKKQRGSLPDDLFLETLPLAEPREYGRKILSAAVMYGYLYYQKQASDVVCALLPEFCRAS</sequence>
<evidence type="ECO:0000313" key="3">
    <source>
        <dbReference type="EMBL" id="ACD70470.1"/>
    </source>
</evidence>
<comment type="similarity">
    <text evidence="1">Belongs to the transglycosylase Slt family.</text>
</comment>
<dbReference type="CDD" id="cd13401">
    <property type="entry name" value="Slt70-like"/>
    <property type="match status" value="1"/>
</dbReference>
<dbReference type="Pfam" id="PF01464">
    <property type="entry name" value="SLT"/>
    <property type="match status" value="1"/>
</dbReference>
<dbReference type="Gene3D" id="1.10.530.10">
    <property type="match status" value="1"/>
</dbReference>
<evidence type="ECO:0000256" key="1">
    <source>
        <dbReference type="ARBA" id="ARBA00007734"/>
    </source>
</evidence>
<gene>
    <name evidence="3" type="ordered locus">TPASS_0043</name>
</gene>
<dbReference type="EMBL" id="CP000805">
    <property type="protein sequence ID" value="ACD70470.1"/>
    <property type="molecule type" value="Genomic_DNA"/>
</dbReference>
<dbReference type="PATRIC" id="fig|243276.5.peg.46"/>
<evidence type="ECO:0000259" key="2">
    <source>
        <dbReference type="Pfam" id="PF01464"/>
    </source>
</evidence>
<name>A0A0H3BHE2_TREPS</name>
<dbReference type="KEGG" id="tpp:TPASS_0043"/>
<accession>A0A0H3BHE2</accession>
<dbReference type="InterPro" id="IPR008258">
    <property type="entry name" value="Transglycosylase_SLT_dom_1"/>
</dbReference>